<reference evidence="2" key="1">
    <citation type="submission" date="2014-05" db="EMBL/GenBank/DDBJ databases">
        <authorList>
            <person name="Chronopoulou M."/>
        </authorList>
    </citation>
    <scope>NUCLEOTIDE SEQUENCE</scope>
    <source>
        <tissue evidence="2">Whole organism</tissue>
    </source>
</reference>
<dbReference type="EMBL" id="HACA01026772">
    <property type="protein sequence ID" value="CDW44133.1"/>
    <property type="molecule type" value="Transcribed_RNA"/>
</dbReference>
<keyword evidence="1" id="KW-0812">Transmembrane</keyword>
<evidence type="ECO:0000313" key="2">
    <source>
        <dbReference type="EMBL" id="CDW44133.1"/>
    </source>
</evidence>
<protein>
    <submittedName>
        <fullName evidence="2">Uncharacterized protein</fullName>
    </submittedName>
</protein>
<sequence length="62" mass="7328">MKGFMIPIHVASILKDHMFSYLPRFEIIKSFNTYVLHCYFLGVVYDSLIPYFYATMLIICIV</sequence>
<feature type="transmembrane region" description="Helical" evidence="1">
    <location>
        <begin position="39"/>
        <end position="61"/>
    </location>
</feature>
<dbReference type="AlphaFoldDB" id="A0A0K2V0U3"/>
<name>A0A0K2V0U3_LEPSM</name>
<keyword evidence="1" id="KW-1133">Transmembrane helix</keyword>
<accession>A0A0K2V0U3</accession>
<proteinExistence type="predicted"/>
<keyword evidence="1" id="KW-0472">Membrane</keyword>
<evidence type="ECO:0000256" key="1">
    <source>
        <dbReference type="SAM" id="Phobius"/>
    </source>
</evidence>
<organism evidence="2">
    <name type="scientific">Lepeophtheirus salmonis</name>
    <name type="common">Salmon louse</name>
    <name type="synonym">Caligus salmonis</name>
    <dbReference type="NCBI Taxonomy" id="72036"/>
    <lineage>
        <taxon>Eukaryota</taxon>
        <taxon>Metazoa</taxon>
        <taxon>Ecdysozoa</taxon>
        <taxon>Arthropoda</taxon>
        <taxon>Crustacea</taxon>
        <taxon>Multicrustacea</taxon>
        <taxon>Hexanauplia</taxon>
        <taxon>Copepoda</taxon>
        <taxon>Siphonostomatoida</taxon>
        <taxon>Caligidae</taxon>
        <taxon>Lepeophtheirus</taxon>
    </lineage>
</organism>